<sequence>MEHDAPIRRKRLSADEAFKRLADEAAGRGMTLLSPHWQGSRHEYLFRCMHGHEFGRKATIMLRGTATCLECVRDGVQRRFLSTIEQQGFVNLEPEFLGLTVRHRLTCRLGHEWATEARKIVEGTGCPTCVALQSSMRQGFPDGLERLYAVAAAQGGKCLADTYQGMKARYLWECANRHRWRATGGKVTNGGWCRMCFARRNGDASRCPDGLARLKAVAAAHDGQCLDDVYIGRASKYRFRCANGHEWTTYGHLVLAGTWCRLCANRRRMPTIERMQQIAQGRGGRCLSEEYLGNKIKLTWECSRGHVWRSAPNTVANCGAWCPSCARLRLTFDPLKRKRYDVDG</sequence>
<dbReference type="AlphaFoldDB" id="A0A4P8J3L3"/>
<reference evidence="1 2" key="1">
    <citation type="submission" date="2019-05" db="EMBL/GenBank/DDBJ databases">
        <title>Burkholderia sp. DHOD12, isolated from subtropical forest soil.</title>
        <authorList>
            <person name="Gao Z.-H."/>
            <person name="Qiu L.-H."/>
        </authorList>
    </citation>
    <scope>NUCLEOTIDE SEQUENCE [LARGE SCALE GENOMIC DNA]</scope>
    <source>
        <strain evidence="1 2">DHOD12</strain>
    </source>
</reference>
<keyword evidence="2" id="KW-1185">Reference proteome</keyword>
<organism evidence="1 2">
    <name type="scientific">Trinickia violacea</name>
    <dbReference type="NCBI Taxonomy" id="2571746"/>
    <lineage>
        <taxon>Bacteria</taxon>
        <taxon>Pseudomonadati</taxon>
        <taxon>Pseudomonadota</taxon>
        <taxon>Betaproteobacteria</taxon>
        <taxon>Burkholderiales</taxon>
        <taxon>Burkholderiaceae</taxon>
        <taxon>Trinickia</taxon>
    </lineage>
</organism>
<evidence type="ECO:0000313" key="1">
    <source>
        <dbReference type="EMBL" id="QCP55135.1"/>
    </source>
</evidence>
<proteinExistence type="predicted"/>
<accession>A0A4P8J3L3</accession>
<evidence type="ECO:0000313" key="2">
    <source>
        <dbReference type="Proteomes" id="UP000298656"/>
    </source>
</evidence>
<gene>
    <name evidence="1" type="ORF">FAZ95_39090</name>
</gene>
<dbReference type="EMBL" id="CP040079">
    <property type="protein sequence ID" value="QCP55135.1"/>
    <property type="molecule type" value="Genomic_DNA"/>
</dbReference>
<dbReference type="KEGG" id="tvl:FAZ95_39090"/>
<name>A0A4P8J3L3_9BURK</name>
<evidence type="ECO:0008006" key="3">
    <source>
        <dbReference type="Google" id="ProtNLM"/>
    </source>
</evidence>
<protein>
    <recommendedName>
        <fullName evidence="3">Zinc-ribbon domain-containing protein</fullName>
    </recommendedName>
</protein>
<dbReference type="Proteomes" id="UP000298656">
    <property type="component" value="Chromosome 3"/>
</dbReference>
<dbReference type="OrthoDB" id="583824at2"/>